<proteinExistence type="predicted"/>
<feature type="short sequence motif" description="DGA/G" evidence="4">
    <location>
        <begin position="183"/>
        <end position="185"/>
    </location>
</feature>
<sequence length="277" mass="28390">MERALVLGGGGVTGIAWELGLLAGLAERGLAVSDADLVVGTSAGALVGALVCSEVPLQRLYEAQLTPPRGKAAARLGWVALARLAWAGGRTRDAVRARARIGAMAVSARTPSEASQRAVIEARLPVREWPARRLLVTAVDASSGEFVVFDSDSGVSLVDAVGASCAVPGVWPPVTIGERRYVDGGMRSTVNADLAAGAERVLVIAPTSGAFGPMPRLSAQVAGLRLAGARVAVVTPDAAARTAIGRNMLDPARRMGSARAGWAQAAAVADEVATLWE</sequence>
<evidence type="ECO:0000256" key="1">
    <source>
        <dbReference type="ARBA" id="ARBA00022801"/>
    </source>
</evidence>
<dbReference type="InterPro" id="IPR002641">
    <property type="entry name" value="PNPLA_dom"/>
</dbReference>
<dbReference type="PANTHER" id="PTHR14226:SF57">
    <property type="entry name" value="BLR7027 PROTEIN"/>
    <property type="match status" value="1"/>
</dbReference>
<keyword evidence="7" id="KW-1185">Reference proteome</keyword>
<organism evidence="6 7">
    <name type="scientific">Micromonospora vulcania</name>
    <dbReference type="NCBI Taxonomy" id="1441873"/>
    <lineage>
        <taxon>Bacteria</taxon>
        <taxon>Bacillati</taxon>
        <taxon>Actinomycetota</taxon>
        <taxon>Actinomycetes</taxon>
        <taxon>Micromonosporales</taxon>
        <taxon>Micromonosporaceae</taxon>
        <taxon>Micromonospora</taxon>
    </lineage>
</organism>
<comment type="caution">
    <text evidence="6">The sequence shown here is derived from an EMBL/GenBank/DDBJ whole genome shotgun (WGS) entry which is preliminary data.</text>
</comment>
<evidence type="ECO:0000259" key="5">
    <source>
        <dbReference type="PROSITE" id="PS51635"/>
    </source>
</evidence>
<feature type="active site" description="Proton acceptor" evidence="4">
    <location>
        <position position="183"/>
    </location>
</feature>
<dbReference type="Proteomes" id="UP001596226">
    <property type="component" value="Unassembled WGS sequence"/>
</dbReference>
<evidence type="ECO:0000313" key="6">
    <source>
        <dbReference type="EMBL" id="MFC5926240.1"/>
    </source>
</evidence>
<dbReference type="SUPFAM" id="SSF52151">
    <property type="entry name" value="FabD/lysophospholipase-like"/>
    <property type="match status" value="1"/>
</dbReference>
<evidence type="ECO:0000256" key="4">
    <source>
        <dbReference type="PROSITE-ProRule" id="PRU01161"/>
    </source>
</evidence>
<dbReference type="InterPro" id="IPR050301">
    <property type="entry name" value="NTE"/>
</dbReference>
<reference evidence="7" key="1">
    <citation type="journal article" date="2019" name="Int. J. Syst. Evol. Microbiol.">
        <title>The Global Catalogue of Microorganisms (GCM) 10K type strain sequencing project: providing services to taxonomists for standard genome sequencing and annotation.</title>
        <authorList>
            <consortium name="The Broad Institute Genomics Platform"/>
            <consortium name="The Broad Institute Genome Sequencing Center for Infectious Disease"/>
            <person name="Wu L."/>
            <person name="Ma J."/>
        </authorList>
    </citation>
    <scope>NUCLEOTIDE SEQUENCE [LARGE SCALE GENOMIC DNA]</scope>
    <source>
        <strain evidence="7">CGMCC 4.7144</strain>
    </source>
</reference>
<dbReference type="Pfam" id="PF01734">
    <property type="entry name" value="Patatin"/>
    <property type="match status" value="1"/>
</dbReference>
<dbReference type="PROSITE" id="PS51635">
    <property type="entry name" value="PNPLA"/>
    <property type="match status" value="1"/>
</dbReference>
<evidence type="ECO:0000256" key="2">
    <source>
        <dbReference type="ARBA" id="ARBA00022963"/>
    </source>
</evidence>
<feature type="short sequence motif" description="GXSXG" evidence="4">
    <location>
        <begin position="40"/>
        <end position="44"/>
    </location>
</feature>
<evidence type="ECO:0000256" key="3">
    <source>
        <dbReference type="ARBA" id="ARBA00023098"/>
    </source>
</evidence>
<gene>
    <name evidence="6" type="ORF">ACFQGL_23165</name>
</gene>
<evidence type="ECO:0000313" key="7">
    <source>
        <dbReference type="Proteomes" id="UP001596226"/>
    </source>
</evidence>
<dbReference type="RefSeq" id="WP_377514451.1">
    <property type="nucleotide sequence ID" value="NZ_JBHSQS010000015.1"/>
</dbReference>
<protein>
    <submittedName>
        <fullName evidence="6">Patatin-like phospholipase family protein</fullName>
    </submittedName>
</protein>
<keyword evidence="2 4" id="KW-0442">Lipid degradation</keyword>
<feature type="domain" description="PNPLA" evidence="5">
    <location>
        <begin position="5"/>
        <end position="196"/>
    </location>
</feature>
<feature type="active site" description="Nucleophile" evidence="4">
    <location>
        <position position="42"/>
    </location>
</feature>
<dbReference type="Gene3D" id="3.40.1090.10">
    <property type="entry name" value="Cytosolic phospholipase A2 catalytic domain"/>
    <property type="match status" value="2"/>
</dbReference>
<keyword evidence="3 4" id="KW-0443">Lipid metabolism</keyword>
<dbReference type="EMBL" id="JBHSQS010000015">
    <property type="protein sequence ID" value="MFC5926240.1"/>
    <property type="molecule type" value="Genomic_DNA"/>
</dbReference>
<name>A0ABW1H997_9ACTN</name>
<dbReference type="InterPro" id="IPR016035">
    <property type="entry name" value="Acyl_Trfase/lysoPLipase"/>
</dbReference>
<keyword evidence="1 4" id="KW-0378">Hydrolase</keyword>
<feature type="short sequence motif" description="GXGXXG" evidence="4">
    <location>
        <begin position="9"/>
        <end position="14"/>
    </location>
</feature>
<accession>A0ABW1H997</accession>
<dbReference type="PANTHER" id="PTHR14226">
    <property type="entry name" value="NEUROPATHY TARGET ESTERASE/SWISS CHEESE D.MELANOGASTER"/>
    <property type="match status" value="1"/>
</dbReference>